<evidence type="ECO:0000259" key="1">
    <source>
        <dbReference type="Pfam" id="PF01979"/>
    </source>
</evidence>
<dbReference type="Gene3D" id="3.20.20.140">
    <property type="entry name" value="Metal-dependent hydrolases"/>
    <property type="match status" value="1"/>
</dbReference>
<dbReference type="InterPro" id="IPR032466">
    <property type="entry name" value="Metal_Hydrolase"/>
</dbReference>
<dbReference type="EMBL" id="OZ019893">
    <property type="protein sequence ID" value="CAK9190857.1"/>
    <property type="molecule type" value="Genomic_DNA"/>
</dbReference>
<dbReference type="PANTHER" id="PTHR43135:SF3">
    <property type="entry name" value="ALPHA-D-RIBOSE 1-METHYLPHOSPHONATE 5-TRIPHOSPHATE DIPHOSPHATASE"/>
    <property type="match status" value="1"/>
</dbReference>
<dbReference type="SUPFAM" id="SSF51556">
    <property type="entry name" value="Metallo-dependent hydrolases"/>
    <property type="match status" value="1"/>
</dbReference>
<organism evidence="2 3">
    <name type="scientific">Sphagnum troendelagicum</name>
    <dbReference type="NCBI Taxonomy" id="128251"/>
    <lineage>
        <taxon>Eukaryota</taxon>
        <taxon>Viridiplantae</taxon>
        <taxon>Streptophyta</taxon>
        <taxon>Embryophyta</taxon>
        <taxon>Bryophyta</taxon>
        <taxon>Sphagnophytina</taxon>
        <taxon>Sphagnopsida</taxon>
        <taxon>Sphagnales</taxon>
        <taxon>Sphagnaceae</taxon>
        <taxon>Sphagnum</taxon>
    </lineage>
</organism>
<feature type="domain" description="Amidohydrolase-related" evidence="1">
    <location>
        <begin position="73"/>
        <end position="419"/>
    </location>
</feature>
<keyword evidence="3" id="KW-1185">Reference proteome</keyword>
<dbReference type="Gene3D" id="2.30.40.10">
    <property type="entry name" value="Urease, subunit C, domain 1"/>
    <property type="match status" value="1"/>
</dbReference>
<reference evidence="2 3" key="1">
    <citation type="submission" date="2024-02" db="EMBL/GenBank/DDBJ databases">
        <authorList>
            <consortium name="ELIXIR-Norway"/>
            <consortium name="Elixir Norway"/>
        </authorList>
    </citation>
    <scope>NUCLEOTIDE SEQUENCE [LARGE SCALE GENOMIC DNA]</scope>
</reference>
<sequence>MATSSSSSSSNASSTLHLANCNAITMQKGVVEVTPACHLLIRGKRILYVGSSAPPPPSQVGERHMLLDLGGAYVIPGFCDAHVHVTAVSANLHDMLLLPPSLVTARATKVLEAMLMRGFTTVRDAGGCDWGLAKAVEEGSIRGPRILFSGAALSQTGGHGDMRQRGEDRVPSCCPISLGRVCDGVDQVRQAAREELRKGAYQIKIMASGGVSSPTDKLTNLQFSAEEIKAVVEEAEHAGTYVCAHAYTANAVKRVLELGVRSIEHGNYLDEECVDLLKKTDSFLVPTLVTYDRIKRDGELSGMPSDQIAKVSDLLSKGMEALALADKKGVNICFGSDLLGPMHKHQLDEFALRGQVQTPEGVLRSATSMCARLFRMEGEVGVLAEGAYADILVVRNNPLSHLLSLCDPSNIIMIVKEGIIVKSLEMSALQTTGGK</sequence>
<accession>A0ABP0TA96</accession>
<gene>
    <name evidence="2" type="ORF">CSSPTR1EN2_LOCUS1100</name>
</gene>
<proteinExistence type="predicted"/>
<dbReference type="Proteomes" id="UP001497512">
    <property type="component" value="Chromosome 1"/>
</dbReference>
<dbReference type="InterPro" id="IPR057744">
    <property type="entry name" value="OTAase-like"/>
</dbReference>
<dbReference type="Pfam" id="PF01979">
    <property type="entry name" value="Amidohydro_1"/>
    <property type="match status" value="1"/>
</dbReference>
<protein>
    <recommendedName>
        <fullName evidence="1">Amidohydrolase-related domain-containing protein</fullName>
    </recommendedName>
</protein>
<name>A0ABP0TA96_9BRYO</name>
<evidence type="ECO:0000313" key="2">
    <source>
        <dbReference type="EMBL" id="CAK9190857.1"/>
    </source>
</evidence>
<dbReference type="SUPFAM" id="SSF51338">
    <property type="entry name" value="Composite domain of metallo-dependent hydrolases"/>
    <property type="match status" value="1"/>
</dbReference>
<dbReference type="InterPro" id="IPR006680">
    <property type="entry name" value="Amidohydro-rel"/>
</dbReference>
<dbReference type="PANTHER" id="PTHR43135">
    <property type="entry name" value="ALPHA-D-RIBOSE 1-METHYLPHOSPHONATE 5-TRIPHOSPHATE DIPHOSPHATASE"/>
    <property type="match status" value="1"/>
</dbReference>
<dbReference type="InterPro" id="IPR011059">
    <property type="entry name" value="Metal-dep_hydrolase_composite"/>
</dbReference>
<dbReference type="InterPro" id="IPR051781">
    <property type="entry name" value="Metallo-dep_Hydrolase"/>
</dbReference>
<evidence type="ECO:0000313" key="3">
    <source>
        <dbReference type="Proteomes" id="UP001497512"/>
    </source>
</evidence>
<dbReference type="CDD" id="cd01299">
    <property type="entry name" value="Met_dep_hydrolase_A"/>
    <property type="match status" value="1"/>
</dbReference>